<evidence type="ECO:0000313" key="1">
    <source>
        <dbReference type="EMBL" id="PUB10735.1"/>
    </source>
</evidence>
<gene>
    <name evidence="1" type="ORF">C8N45_11781</name>
</gene>
<dbReference type="Proteomes" id="UP000244523">
    <property type="component" value="Unassembled WGS sequence"/>
</dbReference>
<comment type="caution">
    <text evidence="1">The sequence shown here is derived from an EMBL/GenBank/DDBJ whole genome shotgun (WGS) entry which is preliminary data.</text>
</comment>
<dbReference type="RefSeq" id="WP_168769542.1">
    <property type="nucleotide sequence ID" value="NZ_QBUD01000017.1"/>
</dbReference>
<sequence length="266" mass="29422">MALDPKRTRQLRAMLRRLSAANAISSIPGGTGKALEAWVFMTLADAARQKTGWQVTLHQGDGSRLPPNHPFVFSGGPSGLSQAVGDPCFARLHRSGGSEPRTLELHHGLQHKGRSGARHEWDIALLPTEIPQGIRATNAQYPRGLPFLGIECKDKLRSGNSDEMRQTLARMFDLAHVTQLRGSVTHRMMDEHGTAGTGRRWPTYLENYSHGAFGVVHVGGFQLGPRDMSDHYKIQRFGHVTTSNTATRNALEVSMSRVLDRIDQLY</sequence>
<dbReference type="EMBL" id="QBUD01000017">
    <property type="protein sequence ID" value="PUB10735.1"/>
    <property type="molecule type" value="Genomic_DNA"/>
</dbReference>
<evidence type="ECO:0000313" key="2">
    <source>
        <dbReference type="Proteomes" id="UP000244523"/>
    </source>
</evidence>
<reference evidence="1 2" key="1">
    <citation type="submission" date="2018-04" db="EMBL/GenBank/DDBJ databases">
        <title>Genomic Encyclopedia of Archaeal and Bacterial Type Strains, Phase II (KMG-II): from individual species to whole genera.</title>
        <authorList>
            <person name="Goeker M."/>
        </authorList>
    </citation>
    <scope>NUCLEOTIDE SEQUENCE [LARGE SCALE GENOMIC DNA]</scope>
    <source>
        <strain evidence="1 2">DSM 29955</strain>
    </source>
</reference>
<accession>A0A2T6K7P4</accession>
<protein>
    <submittedName>
        <fullName evidence="1">Uncharacterized protein</fullName>
    </submittedName>
</protein>
<name>A0A2T6K7P4_9RHOB</name>
<organism evidence="1 2">
    <name type="scientific">Yoonia sediminilitoris</name>
    <dbReference type="NCBI Taxonomy" id="1286148"/>
    <lineage>
        <taxon>Bacteria</taxon>
        <taxon>Pseudomonadati</taxon>
        <taxon>Pseudomonadota</taxon>
        <taxon>Alphaproteobacteria</taxon>
        <taxon>Rhodobacterales</taxon>
        <taxon>Paracoccaceae</taxon>
        <taxon>Yoonia</taxon>
    </lineage>
</organism>
<proteinExistence type="predicted"/>
<dbReference type="AlphaFoldDB" id="A0A2T6K7P4"/>
<keyword evidence="2" id="KW-1185">Reference proteome</keyword>